<dbReference type="EMBL" id="AP025591">
    <property type="protein sequence ID" value="BDG04245.1"/>
    <property type="molecule type" value="Genomic_DNA"/>
</dbReference>
<proteinExistence type="inferred from homology"/>
<dbReference type="NCBIfam" id="NF003520">
    <property type="entry name" value="PRK05183.1"/>
    <property type="match status" value="1"/>
</dbReference>
<dbReference type="Gene3D" id="1.20.1270.10">
    <property type="match status" value="1"/>
</dbReference>
<keyword evidence="8" id="KW-1185">Reference proteome</keyword>
<keyword evidence="4" id="KW-0143">Chaperone</keyword>
<dbReference type="NCBIfam" id="TIGR01991">
    <property type="entry name" value="HscA"/>
    <property type="match status" value="1"/>
</dbReference>
<comment type="similarity">
    <text evidence="1 5">Belongs to the heat shock protein 70 family.</text>
</comment>
<protein>
    <submittedName>
        <fullName evidence="7">Chaperone protein HscA</fullName>
    </submittedName>
</protein>
<dbReference type="Gene3D" id="3.30.420.40">
    <property type="match status" value="2"/>
</dbReference>
<keyword evidence="2 5" id="KW-0547">Nucleotide-binding</keyword>
<dbReference type="InterPro" id="IPR043129">
    <property type="entry name" value="ATPase_NBD"/>
</dbReference>
<dbReference type="Gene3D" id="2.60.34.10">
    <property type="entry name" value="Substrate Binding Domain Of DNAk, Chain A, domain 1"/>
    <property type="match status" value="1"/>
</dbReference>
<name>A0ABM7WXL5_9BACT</name>
<dbReference type="InterPro" id="IPR029048">
    <property type="entry name" value="HSP70_C_sf"/>
</dbReference>
<evidence type="ECO:0000256" key="3">
    <source>
        <dbReference type="ARBA" id="ARBA00022840"/>
    </source>
</evidence>
<dbReference type="SUPFAM" id="SSF100920">
    <property type="entry name" value="Heat shock protein 70kD (HSP70), peptide-binding domain"/>
    <property type="match status" value="1"/>
</dbReference>
<dbReference type="Pfam" id="PF00012">
    <property type="entry name" value="HSP70"/>
    <property type="match status" value="1"/>
</dbReference>
<dbReference type="PRINTS" id="PR00301">
    <property type="entry name" value="HEATSHOCK70"/>
</dbReference>
<dbReference type="SUPFAM" id="SSF53067">
    <property type="entry name" value="Actin-like ATPase domain"/>
    <property type="match status" value="2"/>
</dbReference>
<dbReference type="InterPro" id="IPR013126">
    <property type="entry name" value="Hsp_70_fam"/>
</dbReference>
<reference evidence="8" key="1">
    <citation type="journal article" date="2022" name="Int. J. Syst. Evol. Microbiol.">
        <title>Anaeromyxobacter oryzae sp. nov., Anaeromyxobacter diazotrophicus sp. nov. and Anaeromyxobacter paludicola sp. nov., isolated from paddy soils.</title>
        <authorList>
            <person name="Itoh H."/>
            <person name="Xu Z."/>
            <person name="Mise K."/>
            <person name="Masuda Y."/>
            <person name="Ushijima N."/>
            <person name="Hayakawa C."/>
            <person name="Shiratori Y."/>
            <person name="Senoo K."/>
        </authorList>
    </citation>
    <scope>NUCLEOTIDE SEQUENCE [LARGE SCALE GENOMIC DNA]</scope>
    <source>
        <strain evidence="8">Red232</strain>
    </source>
</reference>
<accession>A0ABM7WXL5</accession>
<evidence type="ECO:0000313" key="8">
    <source>
        <dbReference type="Proteomes" id="UP001162891"/>
    </source>
</evidence>
<evidence type="ECO:0000256" key="5">
    <source>
        <dbReference type="RuleBase" id="RU003322"/>
    </source>
</evidence>
<evidence type="ECO:0000256" key="6">
    <source>
        <dbReference type="SAM" id="MobiDB-lite"/>
    </source>
</evidence>
<dbReference type="PROSITE" id="PS00297">
    <property type="entry name" value="HSP70_1"/>
    <property type="match status" value="1"/>
</dbReference>
<keyword evidence="3 5" id="KW-0067">ATP-binding</keyword>
<dbReference type="PANTHER" id="PTHR19375">
    <property type="entry name" value="HEAT SHOCK PROTEIN 70KDA"/>
    <property type="match status" value="1"/>
</dbReference>
<evidence type="ECO:0000256" key="2">
    <source>
        <dbReference type="ARBA" id="ARBA00022741"/>
    </source>
</evidence>
<dbReference type="PROSITE" id="PS00329">
    <property type="entry name" value="HSP70_2"/>
    <property type="match status" value="1"/>
</dbReference>
<evidence type="ECO:0000256" key="1">
    <source>
        <dbReference type="ARBA" id="ARBA00007381"/>
    </source>
</evidence>
<dbReference type="InterPro" id="IPR018181">
    <property type="entry name" value="Heat_shock_70_CS"/>
</dbReference>
<sequence>MPRAIGIDLGTTNSLVAYVDERNRPQVLPVDEGRPLLPSAVFYGPDGGVEVGAAAKRRAPERPVDTILSVKRFMGRGPGDIRPEDRGIYRFDESGAVVKLHVGGDARAVTPIEVSAEILRVLRRRAADGLRDAPGGCVITVPAYFDDAQRQATKDAGRLAGLDVLRLLNEPTAAALAYGLDKRAQGTFAVYDLGGGTFDVSILRLDNGIFEVLSTGGDTHLGGDDFDRVVARKLLAEGLTPRVETPSPAVLRGAVAAAQKIREALTYEDLVEAEVELPEGYRLAARLTRAELEALIQPVVERTSGPCHDALRDAGVPRVDGVVLVGGATRTPLVRRHVRKMFGQEPLTDLDPDTVVALGAAVQADALDRGGREDVLLLDVIPLSLGVEMMGGVVEKIILRNSTIPASATQGFTTYADGQTGMVIHVVQGERELARDCRSLARFTLKGIPPMPAGIARVEISYAVDADGILQVSARELTTGLEQRIQVKPTYGLTEDEVEQMLVESIEHAEEDVSERFLREWRVEGDRIVSSLETAFQMDGELLAPTERAAIEEKMRGLRDAMAGHDFLAVKAWIESVDAATKEFAERRMNKHIAKAMAGHRVEEFSDHPPATGSKDIDLDTNENT</sequence>
<feature type="region of interest" description="Disordered" evidence="6">
    <location>
        <begin position="600"/>
        <end position="625"/>
    </location>
</feature>
<dbReference type="InterPro" id="IPR010236">
    <property type="entry name" value="ISC_FeS_clus_asmbl_HscA"/>
</dbReference>
<dbReference type="InterPro" id="IPR029047">
    <property type="entry name" value="HSP70_peptide-bd_sf"/>
</dbReference>
<evidence type="ECO:0000313" key="7">
    <source>
        <dbReference type="EMBL" id="BDG04245.1"/>
    </source>
</evidence>
<organism evidence="7 8">
    <name type="scientific">Anaeromyxobacter oryzae</name>
    <dbReference type="NCBI Taxonomy" id="2918170"/>
    <lineage>
        <taxon>Bacteria</taxon>
        <taxon>Pseudomonadati</taxon>
        <taxon>Myxococcota</taxon>
        <taxon>Myxococcia</taxon>
        <taxon>Myxococcales</taxon>
        <taxon>Cystobacterineae</taxon>
        <taxon>Anaeromyxobacteraceae</taxon>
        <taxon>Anaeromyxobacter</taxon>
    </lineage>
</organism>
<dbReference type="Gene3D" id="3.90.640.10">
    <property type="entry name" value="Actin, Chain A, domain 4"/>
    <property type="match status" value="1"/>
</dbReference>
<dbReference type="RefSeq" id="WP_248352610.1">
    <property type="nucleotide sequence ID" value="NZ_AP025591.1"/>
</dbReference>
<dbReference type="SUPFAM" id="SSF100934">
    <property type="entry name" value="Heat shock protein 70kD (HSP70), C-terminal subdomain"/>
    <property type="match status" value="1"/>
</dbReference>
<gene>
    <name evidence="7" type="primary">hscA</name>
    <name evidence="7" type="ORF">AMOR_32410</name>
</gene>
<dbReference type="Proteomes" id="UP001162891">
    <property type="component" value="Chromosome"/>
</dbReference>
<evidence type="ECO:0000256" key="4">
    <source>
        <dbReference type="ARBA" id="ARBA00023186"/>
    </source>
</evidence>